<dbReference type="EMBL" id="PPPD01000006">
    <property type="protein sequence ID" value="PNY79202.1"/>
    <property type="molecule type" value="Genomic_DNA"/>
</dbReference>
<gene>
    <name evidence="2" type="ORF">CVO96_20605</name>
</gene>
<name>A0A2K3URN0_9DEIO</name>
<dbReference type="Proteomes" id="UP000236379">
    <property type="component" value="Unassembled WGS sequence"/>
</dbReference>
<reference evidence="2 3" key="1">
    <citation type="submission" date="2018-01" db="EMBL/GenBank/DDBJ databases">
        <title>Deinococcus koreensis sp. nov., a radiation-resistant bacterium isolated from river water.</title>
        <authorList>
            <person name="Choi A."/>
        </authorList>
    </citation>
    <scope>NUCLEOTIDE SEQUENCE [LARGE SCALE GENOMIC DNA]</scope>
    <source>
        <strain evidence="2 3">SJW1-2</strain>
    </source>
</reference>
<keyword evidence="1" id="KW-0472">Membrane</keyword>
<feature type="transmembrane region" description="Helical" evidence="1">
    <location>
        <begin position="200"/>
        <end position="219"/>
    </location>
</feature>
<evidence type="ECO:0000256" key="1">
    <source>
        <dbReference type="SAM" id="Phobius"/>
    </source>
</evidence>
<accession>A0A2K3URN0</accession>
<feature type="transmembrane region" description="Helical" evidence="1">
    <location>
        <begin position="177"/>
        <end position="194"/>
    </location>
</feature>
<feature type="transmembrane region" description="Helical" evidence="1">
    <location>
        <begin position="114"/>
        <end position="133"/>
    </location>
</feature>
<feature type="transmembrane region" description="Helical" evidence="1">
    <location>
        <begin position="139"/>
        <end position="157"/>
    </location>
</feature>
<keyword evidence="1" id="KW-1133">Transmembrane helix</keyword>
<comment type="caution">
    <text evidence="2">The sequence shown here is derived from an EMBL/GenBank/DDBJ whole genome shotgun (WGS) entry which is preliminary data.</text>
</comment>
<evidence type="ECO:0000313" key="3">
    <source>
        <dbReference type="Proteomes" id="UP000236379"/>
    </source>
</evidence>
<keyword evidence="1" id="KW-0812">Transmembrane</keyword>
<organism evidence="2 3">
    <name type="scientific">Deinococcus koreensis</name>
    <dbReference type="NCBI Taxonomy" id="2054903"/>
    <lineage>
        <taxon>Bacteria</taxon>
        <taxon>Thermotogati</taxon>
        <taxon>Deinococcota</taxon>
        <taxon>Deinococci</taxon>
        <taxon>Deinococcales</taxon>
        <taxon>Deinococcaceae</taxon>
        <taxon>Deinococcus</taxon>
    </lineage>
</organism>
<sequence length="240" mass="26272">MGPRCAVREVNWPELLIAWVLGMVAVELGGWLPRVAAWIVRRLARNLPARASRREAEWLDAVEETPGQWSKVIRALGFVPAAIAIQRAAPRSLAPVPGGSRGMRLLLRLTRAQAMLVFVLVGFLDVSWVLVGALSTSPVPLGGLLGLHLLAAFLYALNWRGLGVDWPWLRTSPQGAALMLALALWPFIYVPLVGEAPPTWAGAAWFATLHVLWAWEGYWDGRRPLVKRGVLGWKSNSAGG</sequence>
<protein>
    <submittedName>
        <fullName evidence="2">Uncharacterized protein</fullName>
    </submittedName>
</protein>
<keyword evidence="3" id="KW-1185">Reference proteome</keyword>
<proteinExistence type="predicted"/>
<dbReference type="AlphaFoldDB" id="A0A2K3URN0"/>
<feature type="transmembrane region" description="Helical" evidence="1">
    <location>
        <begin position="16"/>
        <end position="40"/>
    </location>
</feature>
<evidence type="ECO:0000313" key="2">
    <source>
        <dbReference type="EMBL" id="PNY79202.1"/>
    </source>
</evidence>